<dbReference type="GO" id="GO:0006799">
    <property type="term" value="P:polyphosphate biosynthetic process"/>
    <property type="evidence" value="ECO:0007669"/>
    <property type="project" value="UniProtKB-ARBA"/>
</dbReference>
<protein>
    <recommendedName>
        <fullName evidence="1">VTC domain-containing protein</fullName>
    </recommendedName>
</protein>
<reference evidence="2 3" key="1">
    <citation type="journal article" date="2014" name="Genome Announc.">
        <title>Draft genome sequences of the altered schaedler flora, a defined bacterial community from gnotobiotic mice.</title>
        <authorList>
            <person name="Wannemuehler M.J."/>
            <person name="Overstreet A.M."/>
            <person name="Ward D.V."/>
            <person name="Phillips G.J."/>
        </authorList>
    </citation>
    <scope>NUCLEOTIDE SEQUENCE [LARGE SCALE GENOMIC DNA]</scope>
    <source>
        <strain evidence="2 3">ASF492</strain>
    </source>
</reference>
<proteinExistence type="predicted"/>
<organism evidence="2 3">
    <name type="scientific">Eubacterium plexicaudatum ASF492</name>
    <dbReference type="NCBI Taxonomy" id="1235802"/>
    <lineage>
        <taxon>Bacteria</taxon>
        <taxon>Bacillati</taxon>
        <taxon>Bacillota</taxon>
        <taxon>Clostridia</taxon>
        <taxon>Eubacteriales</taxon>
        <taxon>Eubacteriaceae</taxon>
        <taxon>Eubacterium</taxon>
    </lineage>
</organism>
<evidence type="ECO:0000259" key="1">
    <source>
        <dbReference type="Pfam" id="PF09359"/>
    </source>
</evidence>
<keyword evidence="3" id="KW-1185">Reference proteome</keyword>
<dbReference type="HOGENOM" id="CLU_1592056_0_0_9"/>
<dbReference type="InterPro" id="IPR018966">
    <property type="entry name" value="VTC_domain"/>
</dbReference>
<sequence length="167" mass="20093">MAGALFCTEAVNRPFVYIVFSHFILTKFKFQMLSSHQTKRRHALPAQRTIETRRIIMDYQNIFKRHEMKYLLSRQEKERMLEAMKPYMRPDPYGHTCIRNIYLDSDTFRLIRRSLEKPVYKEKLRVRSCQRMLPVRRSSARPVADCRRNRLFPQLVPAAAPRRISFL</sequence>
<gene>
    <name evidence="2" type="ORF">C823_06139</name>
</gene>
<feature type="domain" description="VTC" evidence="1">
    <location>
        <begin position="64"/>
        <end position="130"/>
    </location>
</feature>
<accession>N1ZSC1</accession>
<dbReference type="Proteomes" id="UP000012589">
    <property type="component" value="Unassembled WGS sequence"/>
</dbReference>
<evidence type="ECO:0000313" key="2">
    <source>
        <dbReference type="EMBL" id="EMZ16720.1"/>
    </source>
</evidence>
<dbReference type="Gene3D" id="3.20.100.30">
    <property type="entry name" value="VTC, catalytic tunnel domain"/>
    <property type="match status" value="1"/>
</dbReference>
<dbReference type="EMBL" id="AQFT01000226">
    <property type="protein sequence ID" value="EMZ16720.1"/>
    <property type="molecule type" value="Genomic_DNA"/>
</dbReference>
<dbReference type="InterPro" id="IPR042267">
    <property type="entry name" value="VTC_sf"/>
</dbReference>
<comment type="caution">
    <text evidence="2">The sequence shown here is derived from an EMBL/GenBank/DDBJ whole genome shotgun (WGS) entry which is preliminary data.</text>
</comment>
<dbReference type="STRING" id="1235802.C823_06139"/>
<dbReference type="PATRIC" id="fig|1235802.3.peg.6489"/>
<dbReference type="AlphaFoldDB" id="N1ZSC1"/>
<name>N1ZSC1_9FIRM</name>
<evidence type="ECO:0000313" key="3">
    <source>
        <dbReference type="Proteomes" id="UP000012589"/>
    </source>
</evidence>
<dbReference type="Pfam" id="PF09359">
    <property type="entry name" value="VTC"/>
    <property type="match status" value="1"/>
</dbReference>
<dbReference type="eggNOG" id="COG5036">
    <property type="taxonomic scope" value="Bacteria"/>
</dbReference>